<evidence type="ECO:0000256" key="1">
    <source>
        <dbReference type="SAM" id="MobiDB-lite"/>
    </source>
</evidence>
<dbReference type="AlphaFoldDB" id="A0AAV5KH95"/>
<dbReference type="EMBL" id="BPVZ01000064">
    <property type="protein sequence ID" value="GKV23915.1"/>
    <property type="molecule type" value="Genomic_DNA"/>
</dbReference>
<name>A0AAV5KH95_9ROSI</name>
<keyword evidence="3" id="KW-1185">Reference proteome</keyword>
<dbReference type="GO" id="GO:0048364">
    <property type="term" value="P:root development"/>
    <property type="evidence" value="ECO:0007669"/>
    <property type="project" value="InterPro"/>
</dbReference>
<sequence length="358" mass="40031">MAHHSRSKSFPSRPHPFTSEVDEHLSRLASSESASTSSSTLCQKLNGLQDLHDSIEKLLQLPLNQQALSSELNQKYVDELLDGSVRLFDVCTTAKDSLLQTKECIQELQSVLRRRRGTEITHEVKKYLASRKAVKKAVLKALKNLKNKQNKYSETGAIINLVQEAQAVTLNVMESVLHFVSGPEAGSKASRLSVVSKLFRNKNVGCEEEDENEIAKAESKLLSIISGKTNIELENAQNQLQQADSCIQNLEEGLESIYRQKWVDELLDGSLQILDICNFAQDTVLKAKESTIKLQSVLHRRRGGEAEIVAELKKYLTSRKAVKKAISKALAKLKTMWKLNAPPPLLRIKVRPRPLLAC</sequence>
<gene>
    <name evidence="2" type="ORF">SLEP1_g33589</name>
</gene>
<feature type="region of interest" description="Disordered" evidence="1">
    <location>
        <begin position="1"/>
        <end position="32"/>
    </location>
</feature>
<dbReference type="Pfam" id="PF03087">
    <property type="entry name" value="BPS1"/>
    <property type="match status" value="1"/>
</dbReference>
<dbReference type="GO" id="GO:0048367">
    <property type="term" value="P:shoot system development"/>
    <property type="evidence" value="ECO:0007669"/>
    <property type="project" value="InterPro"/>
</dbReference>
<comment type="caution">
    <text evidence="2">The sequence shown here is derived from an EMBL/GenBank/DDBJ whole genome shotgun (WGS) entry which is preliminary data.</text>
</comment>
<protein>
    <submittedName>
        <fullName evidence="2">Uncharacterized protein</fullName>
    </submittedName>
</protein>
<evidence type="ECO:0000313" key="3">
    <source>
        <dbReference type="Proteomes" id="UP001054252"/>
    </source>
</evidence>
<proteinExistence type="predicted"/>
<accession>A0AAV5KH95</accession>
<evidence type="ECO:0000313" key="2">
    <source>
        <dbReference type="EMBL" id="GKV23915.1"/>
    </source>
</evidence>
<organism evidence="2 3">
    <name type="scientific">Rubroshorea leprosula</name>
    <dbReference type="NCBI Taxonomy" id="152421"/>
    <lineage>
        <taxon>Eukaryota</taxon>
        <taxon>Viridiplantae</taxon>
        <taxon>Streptophyta</taxon>
        <taxon>Embryophyta</taxon>
        <taxon>Tracheophyta</taxon>
        <taxon>Spermatophyta</taxon>
        <taxon>Magnoliopsida</taxon>
        <taxon>eudicotyledons</taxon>
        <taxon>Gunneridae</taxon>
        <taxon>Pentapetalae</taxon>
        <taxon>rosids</taxon>
        <taxon>malvids</taxon>
        <taxon>Malvales</taxon>
        <taxon>Dipterocarpaceae</taxon>
        <taxon>Rubroshorea</taxon>
    </lineage>
</organism>
<reference evidence="2 3" key="1">
    <citation type="journal article" date="2021" name="Commun. Biol.">
        <title>The genome of Shorea leprosula (Dipterocarpaceae) highlights the ecological relevance of drought in aseasonal tropical rainforests.</title>
        <authorList>
            <person name="Ng K.K.S."/>
            <person name="Kobayashi M.J."/>
            <person name="Fawcett J.A."/>
            <person name="Hatakeyama M."/>
            <person name="Paape T."/>
            <person name="Ng C.H."/>
            <person name="Ang C.C."/>
            <person name="Tnah L.H."/>
            <person name="Lee C.T."/>
            <person name="Nishiyama T."/>
            <person name="Sese J."/>
            <person name="O'Brien M.J."/>
            <person name="Copetti D."/>
            <person name="Mohd Noor M.I."/>
            <person name="Ong R.C."/>
            <person name="Putra M."/>
            <person name="Sireger I.Z."/>
            <person name="Indrioko S."/>
            <person name="Kosugi Y."/>
            <person name="Izuno A."/>
            <person name="Isagi Y."/>
            <person name="Lee S.L."/>
            <person name="Shimizu K.K."/>
        </authorList>
    </citation>
    <scope>NUCLEOTIDE SEQUENCE [LARGE SCALE GENOMIC DNA]</scope>
    <source>
        <strain evidence="2">214</strain>
    </source>
</reference>
<dbReference type="Proteomes" id="UP001054252">
    <property type="component" value="Unassembled WGS sequence"/>
</dbReference>
<dbReference type="InterPro" id="IPR004320">
    <property type="entry name" value="BPS1_pln"/>
</dbReference>
<dbReference type="PANTHER" id="PTHR33070:SF129">
    <property type="entry name" value="DUF241 DOMAIN PROTEIN"/>
    <property type="match status" value="1"/>
</dbReference>
<dbReference type="PANTHER" id="PTHR33070">
    <property type="entry name" value="OS06G0725500 PROTEIN"/>
    <property type="match status" value="1"/>
</dbReference>